<protein>
    <submittedName>
        <fullName evidence="2">Uncharacterized protein</fullName>
    </submittedName>
</protein>
<name>A0A4Z2I7A8_9TELE</name>
<dbReference type="EMBL" id="SRLO01000127">
    <property type="protein sequence ID" value="TNN73204.1"/>
    <property type="molecule type" value="Genomic_DNA"/>
</dbReference>
<evidence type="ECO:0000313" key="3">
    <source>
        <dbReference type="Proteomes" id="UP000314294"/>
    </source>
</evidence>
<evidence type="ECO:0000313" key="2">
    <source>
        <dbReference type="EMBL" id="TNN73204.1"/>
    </source>
</evidence>
<reference evidence="2 3" key="1">
    <citation type="submission" date="2019-03" db="EMBL/GenBank/DDBJ databases">
        <title>First draft genome of Liparis tanakae, snailfish: a comprehensive survey of snailfish specific genes.</title>
        <authorList>
            <person name="Kim W."/>
            <person name="Song I."/>
            <person name="Jeong J.-H."/>
            <person name="Kim D."/>
            <person name="Kim S."/>
            <person name="Ryu S."/>
            <person name="Song J.Y."/>
            <person name="Lee S.K."/>
        </authorList>
    </citation>
    <scope>NUCLEOTIDE SEQUENCE [LARGE SCALE GENOMIC DNA]</scope>
    <source>
        <tissue evidence="2">Muscle</tissue>
    </source>
</reference>
<gene>
    <name evidence="2" type="ORF">EYF80_016535</name>
</gene>
<dbReference type="AlphaFoldDB" id="A0A4Z2I7A8"/>
<comment type="caution">
    <text evidence="2">The sequence shown here is derived from an EMBL/GenBank/DDBJ whole genome shotgun (WGS) entry which is preliminary data.</text>
</comment>
<accession>A0A4Z2I7A8</accession>
<dbReference type="Proteomes" id="UP000314294">
    <property type="component" value="Unassembled WGS sequence"/>
</dbReference>
<sequence>MTKCKNLKIETHVTAVSSNLEGDPPPPQSPPGSNSLLHHHHHHHQGFCPLFILVQDRAQQSSRPEQAPVVVV</sequence>
<evidence type="ECO:0000256" key="1">
    <source>
        <dbReference type="SAM" id="MobiDB-lite"/>
    </source>
</evidence>
<feature type="region of interest" description="Disordered" evidence="1">
    <location>
        <begin position="16"/>
        <end position="41"/>
    </location>
</feature>
<organism evidence="2 3">
    <name type="scientific">Liparis tanakae</name>
    <name type="common">Tanaka's snailfish</name>
    <dbReference type="NCBI Taxonomy" id="230148"/>
    <lineage>
        <taxon>Eukaryota</taxon>
        <taxon>Metazoa</taxon>
        <taxon>Chordata</taxon>
        <taxon>Craniata</taxon>
        <taxon>Vertebrata</taxon>
        <taxon>Euteleostomi</taxon>
        <taxon>Actinopterygii</taxon>
        <taxon>Neopterygii</taxon>
        <taxon>Teleostei</taxon>
        <taxon>Neoteleostei</taxon>
        <taxon>Acanthomorphata</taxon>
        <taxon>Eupercaria</taxon>
        <taxon>Perciformes</taxon>
        <taxon>Cottioidei</taxon>
        <taxon>Cottales</taxon>
        <taxon>Liparidae</taxon>
        <taxon>Liparis</taxon>
    </lineage>
</organism>
<proteinExistence type="predicted"/>
<keyword evidence="3" id="KW-1185">Reference proteome</keyword>